<protein>
    <submittedName>
        <fullName evidence="2">Uncharacterized protein</fullName>
    </submittedName>
</protein>
<sequence>MSSGQNAPIVSTRSRRSARATRSVVNPSTLLTDLATTLPVAPSAAAMPPQEAQLLRDLGINESDEDEEDGDDQRFSPIVSQPAPSDLQDEEFSFGSQPAERPLSPPPSPPVERNVRPRSSSAIDVGGASRLMFGGQASSRPPVLPASAPLSVADKCNRDFDGSNLNILPNADVLLMKGVFSLQALRDMCARIPGFPKAENLSRVMLVRHVEAFHQIFDCAETEGGRRESAAPFSALPPQNPVNAEGPVPPAMGDVPSRFVLRESSGQQASPSPMAAGAASADPAPLPTRPVLQPLGQSLSPPSSTTTPGVAPPPGPSPAVDPRLAFFAGVHAPVSQPPVPQQPVQVVNSPSLRSSCPFLLRIYSHRPARFAPSRNS</sequence>
<dbReference type="Proteomes" id="UP001190700">
    <property type="component" value="Unassembled WGS sequence"/>
</dbReference>
<proteinExistence type="predicted"/>
<feature type="compositionally biased region" description="Acidic residues" evidence="1">
    <location>
        <begin position="62"/>
        <end position="71"/>
    </location>
</feature>
<feature type="region of interest" description="Disordered" evidence="1">
    <location>
        <begin position="1"/>
        <end position="121"/>
    </location>
</feature>
<accession>A0AAE0CGB5</accession>
<evidence type="ECO:0000313" key="2">
    <source>
        <dbReference type="EMBL" id="KAK3253789.1"/>
    </source>
</evidence>
<comment type="caution">
    <text evidence="2">The sequence shown here is derived from an EMBL/GenBank/DDBJ whole genome shotgun (WGS) entry which is preliminary data.</text>
</comment>
<feature type="compositionally biased region" description="Low complexity" evidence="1">
    <location>
        <begin position="290"/>
        <end position="309"/>
    </location>
</feature>
<organism evidence="2 3">
    <name type="scientific">Cymbomonas tetramitiformis</name>
    <dbReference type="NCBI Taxonomy" id="36881"/>
    <lineage>
        <taxon>Eukaryota</taxon>
        <taxon>Viridiplantae</taxon>
        <taxon>Chlorophyta</taxon>
        <taxon>Pyramimonadophyceae</taxon>
        <taxon>Pyramimonadales</taxon>
        <taxon>Pyramimonadaceae</taxon>
        <taxon>Cymbomonas</taxon>
    </lineage>
</organism>
<reference evidence="2 3" key="1">
    <citation type="journal article" date="2015" name="Genome Biol. Evol.">
        <title>Comparative Genomics of a Bacterivorous Green Alga Reveals Evolutionary Causalities and Consequences of Phago-Mixotrophic Mode of Nutrition.</title>
        <authorList>
            <person name="Burns J.A."/>
            <person name="Paasch A."/>
            <person name="Narechania A."/>
            <person name="Kim E."/>
        </authorList>
    </citation>
    <scope>NUCLEOTIDE SEQUENCE [LARGE SCALE GENOMIC DNA]</scope>
    <source>
        <strain evidence="2 3">PLY_AMNH</strain>
    </source>
</reference>
<feature type="region of interest" description="Disordered" evidence="1">
    <location>
        <begin position="228"/>
        <end position="322"/>
    </location>
</feature>
<feature type="compositionally biased region" description="Pro residues" evidence="1">
    <location>
        <begin position="310"/>
        <end position="319"/>
    </location>
</feature>
<evidence type="ECO:0000256" key="1">
    <source>
        <dbReference type="SAM" id="MobiDB-lite"/>
    </source>
</evidence>
<gene>
    <name evidence="2" type="ORF">CYMTET_36971</name>
</gene>
<name>A0AAE0CGB5_9CHLO</name>
<dbReference type="EMBL" id="LGRX02024638">
    <property type="protein sequence ID" value="KAK3253789.1"/>
    <property type="molecule type" value="Genomic_DNA"/>
</dbReference>
<feature type="compositionally biased region" description="Polar residues" evidence="1">
    <location>
        <begin position="24"/>
        <end position="35"/>
    </location>
</feature>
<dbReference type="AlphaFoldDB" id="A0AAE0CGB5"/>
<keyword evidence="3" id="KW-1185">Reference proteome</keyword>
<evidence type="ECO:0000313" key="3">
    <source>
        <dbReference type="Proteomes" id="UP001190700"/>
    </source>
</evidence>
<feature type="compositionally biased region" description="Low complexity" evidence="1">
    <location>
        <begin position="269"/>
        <end position="283"/>
    </location>
</feature>